<keyword evidence="6" id="KW-0413">Isomerase</keyword>
<comment type="subcellular location">
    <subcellularLocation>
        <location evidence="2">Endoplasmic reticulum lumen</location>
    </subcellularLocation>
</comment>
<feature type="domain" description="Thioredoxin" evidence="10">
    <location>
        <begin position="616"/>
        <end position="764"/>
    </location>
</feature>
<comment type="catalytic activity">
    <reaction evidence="1">
        <text>Catalyzes the rearrangement of -S-S- bonds in proteins.</text>
        <dbReference type="EC" id="5.3.4.1"/>
    </reaction>
</comment>
<comment type="similarity">
    <text evidence="3">Belongs to the protein disulfide isomerase family.</text>
</comment>
<feature type="compositionally biased region" description="Polar residues" evidence="9">
    <location>
        <begin position="526"/>
        <end position="538"/>
    </location>
</feature>
<dbReference type="GO" id="GO:0005788">
    <property type="term" value="C:endoplasmic reticulum lumen"/>
    <property type="evidence" value="ECO:0007669"/>
    <property type="project" value="UniProtKB-SubCell"/>
</dbReference>
<dbReference type="EMBL" id="HBGN01005827">
    <property type="protein sequence ID" value="CAD9317361.1"/>
    <property type="molecule type" value="Transcribed_RNA"/>
</dbReference>
<evidence type="ECO:0000256" key="8">
    <source>
        <dbReference type="SAM" id="Coils"/>
    </source>
</evidence>
<evidence type="ECO:0000259" key="10">
    <source>
        <dbReference type="PROSITE" id="PS51352"/>
    </source>
</evidence>
<dbReference type="GO" id="GO:0006457">
    <property type="term" value="P:protein folding"/>
    <property type="evidence" value="ECO:0007669"/>
    <property type="project" value="TreeGrafter"/>
</dbReference>
<keyword evidence="7" id="KW-0676">Redox-active center</keyword>
<feature type="coiled-coil region" evidence="8">
    <location>
        <begin position="808"/>
        <end position="838"/>
    </location>
</feature>
<sequence>MKMTLKTIKRIILYCSCIIALQKFVTTKASSNDGSVWIVSDEKSFMEVLNPLPPTLPTKGGILTLLATIDSSCTTCQTILPLLEQACQSIHAEFNVDTTTKCSWNYIPLPKDMHVPMPRIALMDIAPQKSHKQTPEDKPFYTHLYEESKGVPNFQFVLHSPQTDVDIILWDHMSTDWTVELLKEAVLHYWYRHVVSHAFYSFGEGSSSSSAPLYKFASWRDYKEVMYAHGDLMFSYMHPTLPHVGPEEEAYIHALLQPLDTDQVYLSFVQCRCHGDEKKDNAYDVYEELGHAFLHRMDVLFHVLDIGEESKEEDVAFCSLDKEEEGMCQDGMVKLIRYSPSSFDAEEEEWELFHERLDSSIYLPPPSTSPRPTSSSSSSQPTKHAVTTTMTQYLIKQTTPLPLYYTKDAASYYAFPHYRKIHVILFIDLHHKREETEHSRLAIQLLRDAAYEWINEEGRREDVVFLVMPSTEIRILNTFGVDIWSPLDVHFMERLDEIQEERKMHKKEAQMEDDLLSPNDRKKQQQEVVESLSDNTNEIGKAEQKNDSSFQKETPTRKNDILPLIMITDRRSPPNGGTAMMKRYYLQSSSILNSTKENNAIYTFLDQFWNNALLPSIHSQTTPSSQMNVTNDSGVKILTGHSFQHFMNDTTENADKHVLIHFYAPSCGHCKRFNIIWNELAQLITYMNWNSVMEVMKMDVTKNEVVVLNHAEEEEEDGRKSTLGDMWSLPSVFYFPAGEKRNVPIPMEAEEEEYQKEAPKDETFTASNKESVKVRKDGVGGINSAYEIIEWLVGQGKIDTEELLRLEKEGIKKKEKCLEEERRRKEEEKKRMDALGEEVLHDILEEIEAVDFNN</sequence>
<proteinExistence type="inferred from homology"/>
<dbReference type="InterPro" id="IPR036249">
    <property type="entry name" value="Thioredoxin-like_sf"/>
</dbReference>
<dbReference type="GO" id="GO:0003756">
    <property type="term" value="F:protein disulfide isomerase activity"/>
    <property type="evidence" value="ECO:0007669"/>
    <property type="project" value="UniProtKB-EC"/>
</dbReference>
<dbReference type="SUPFAM" id="SSF52833">
    <property type="entry name" value="Thioredoxin-like"/>
    <property type="match status" value="1"/>
</dbReference>
<dbReference type="Pfam" id="PF00085">
    <property type="entry name" value="Thioredoxin"/>
    <property type="match status" value="1"/>
</dbReference>
<evidence type="ECO:0000256" key="4">
    <source>
        <dbReference type="ARBA" id="ARBA00012723"/>
    </source>
</evidence>
<evidence type="ECO:0000256" key="7">
    <source>
        <dbReference type="ARBA" id="ARBA00023284"/>
    </source>
</evidence>
<dbReference type="PANTHER" id="PTHR18929">
    <property type="entry name" value="PROTEIN DISULFIDE ISOMERASE"/>
    <property type="match status" value="1"/>
</dbReference>
<feature type="region of interest" description="Disordered" evidence="9">
    <location>
        <begin position="502"/>
        <end position="555"/>
    </location>
</feature>
<evidence type="ECO:0000256" key="2">
    <source>
        <dbReference type="ARBA" id="ARBA00004319"/>
    </source>
</evidence>
<dbReference type="PANTHER" id="PTHR18929:SF132">
    <property type="entry name" value="PROTEIN DISULFIDE-ISOMERASE A3"/>
    <property type="match status" value="1"/>
</dbReference>
<dbReference type="EC" id="5.3.4.1" evidence="4"/>
<dbReference type="PROSITE" id="PS51352">
    <property type="entry name" value="THIOREDOXIN_2"/>
    <property type="match status" value="1"/>
</dbReference>
<gene>
    <name evidence="11" type="ORF">DBRI1063_LOCUS3769</name>
</gene>
<feature type="region of interest" description="Disordered" evidence="9">
    <location>
        <begin position="362"/>
        <end position="383"/>
    </location>
</feature>
<dbReference type="Gene3D" id="3.40.30.10">
    <property type="entry name" value="Glutaredoxin"/>
    <property type="match status" value="1"/>
</dbReference>
<dbReference type="GO" id="GO:0034976">
    <property type="term" value="P:response to endoplasmic reticulum stress"/>
    <property type="evidence" value="ECO:0007669"/>
    <property type="project" value="TreeGrafter"/>
</dbReference>
<evidence type="ECO:0000256" key="9">
    <source>
        <dbReference type="SAM" id="MobiDB-lite"/>
    </source>
</evidence>
<reference evidence="11" key="1">
    <citation type="submission" date="2021-01" db="EMBL/GenBank/DDBJ databases">
        <authorList>
            <person name="Corre E."/>
            <person name="Pelletier E."/>
            <person name="Niang G."/>
            <person name="Scheremetjew M."/>
            <person name="Finn R."/>
            <person name="Kale V."/>
            <person name="Holt S."/>
            <person name="Cochrane G."/>
            <person name="Meng A."/>
            <person name="Brown T."/>
            <person name="Cohen L."/>
        </authorList>
    </citation>
    <scope>NUCLEOTIDE SEQUENCE</scope>
    <source>
        <strain evidence="11">Pop2</strain>
    </source>
</reference>
<evidence type="ECO:0000256" key="3">
    <source>
        <dbReference type="ARBA" id="ARBA00006347"/>
    </source>
</evidence>
<dbReference type="AlphaFoldDB" id="A0A7S2E691"/>
<accession>A0A7S2E691</accession>
<keyword evidence="5" id="KW-0256">Endoplasmic reticulum</keyword>
<organism evidence="11">
    <name type="scientific">Ditylum brightwellii</name>
    <dbReference type="NCBI Taxonomy" id="49249"/>
    <lineage>
        <taxon>Eukaryota</taxon>
        <taxon>Sar</taxon>
        <taxon>Stramenopiles</taxon>
        <taxon>Ochrophyta</taxon>
        <taxon>Bacillariophyta</taxon>
        <taxon>Mediophyceae</taxon>
        <taxon>Lithodesmiophycidae</taxon>
        <taxon>Lithodesmiales</taxon>
        <taxon>Lithodesmiaceae</taxon>
        <taxon>Ditylum</taxon>
    </lineage>
</organism>
<evidence type="ECO:0000256" key="6">
    <source>
        <dbReference type="ARBA" id="ARBA00023235"/>
    </source>
</evidence>
<name>A0A7S2E691_9STRA</name>
<dbReference type="InterPro" id="IPR013766">
    <property type="entry name" value="Thioredoxin_domain"/>
</dbReference>
<evidence type="ECO:0000256" key="1">
    <source>
        <dbReference type="ARBA" id="ARBA00001182"/>
    </source>
</evidence>
<protein>
    <recommendedName>
        <fullName evidence="4">protein disulfide-isomerase</fullName>
        <ecNumber evidence="4">5.3.4.1</ecNumber>
    </recommendedName>
</protein>
<keyword evidence="8" id="KW-0175">Coiled coil</keyword>
<evidence type="ECO:0000313" key="11">
    <source>
        <dbReference type="EMBL" id="CAD9317361.1"/>
    </source>
</evidence>
<evidence type="ECO:0000256" key="5">
    <source>
        <dbReference type="ARBA" id="ARBA00022824"/>
    </source>
</evidence>
<feature type="compositionally biased region" description="Low complexity" evidence="9">
    <location>
        <begin position="370"/>
        <end position="382"/>
    </location>
</feature>